<dbReference type="InterPro" id="IPR011545">
    <property type="entry name" value="DEAD/DEAH_box_helicase_dom"/>
</dbReference>
<dbReference type="GO" id="GO:0003676">
    <property type="term" value="F:nucleic acid binding"/>
    <property type="evidence" value="ECO:0007669"/>
    <property type="project" value="InterPro"/>
</dbReference>
<dbReference type="PROSITE" id="PS51192">
    <property type="entry name" value="HELICASE_ATP_BIND_1"/>
    <property type="match status" value="1"/>
</dbReference>
<evidence type="ECO:0000256" key="5">
    <source>
        <dbReference type="ARBA" id="ARBA00022840"/>
    </source>
</evidence>
<dbReference type="EMBL" id="CAJOBG010009165">
    <property type="protein sequence ID" value="CAF4260166.1"/>
    <property type="molecule type" value="Genomic_DNA"/>
</dbReference>
<dbReference type="InterPro" id="IPR014001">
    <property type="entry name" value="Helicase_ATP-bd"/>
</dbReference>
<name>A0A820F785_9BILA</name>
<keyword evidence="4" id="KW-0347">Helicase</keyword>
<dbReference type="PROSITE" id="PS51195">
    <property type="entry name" value="Q_MOTIF"/>
    <property type="match status" value="1"/>
</dbReference>
<dbReference type="GO" id="GO:0005524">
    <property type="term" value="F:ATP binding"/>
    <property type="evidence" value="ECO:0007669"/>
    <property type="project" value="UniProtKB-KW"/>
</dbReference>
<dbReference type="SUPFAM" id="SSF52540">
    <property type="entry name" value="P-loop containing nucleoside triphosphate hydrolases"/>
    <property type="match status" value="2"/>
</dbReference>
<dbReference type="CDD" id="cd17950">
    <property type="entry name" value="DEADc_DDX39"/>
    <property type="match status" value="1"/>
</dbReference>
<proteinExistence type="predicted"/>
<evidence type="ECO:0000256" key="6">
    <source>
        <dbReference type="PROSITE-ProRule" id="PRU00552"/>
    </source>
</evidence>
<keyword evidence="10" id="KW-1185">Reference proteome</keyword>
<dbReference type="FunFam" id="3.40.50.300:FF:000168">
    <property type="entry name" value="DEAD-box ATP-dependent RNA helicase 56-like"/>
    <property type="match status" value="1"/>
</dbReference>
<keyword evidence="5" id="KW-0067">ATP-binding</keyword>
<evidence type="ECO:0000259" key="7">
    <source>
        <dbReference type="PROSITE" id="PS51192"/>
    </source>
</evidence>
<dbReference type="Proteomes" id="UP000663866">
    <property type="component" value="Unassembled WGS sequence"/>
</dbReference>
<keyword evidence="2" id="KW-0547">Nucleotide-binding</keyword>
<dbReference type="EC" id="3.6.4.13" evidence="1"/>
<dbReference type="AlphaFoldDB" id="A0A820F785"/>
<keyword evidence="3" id="KW-0378">Hydrolase</keyword>
<dbReference type="SMART" id="SM00487">
    <property type="entry name" value="DEXDc"/>
    <property type="match status" value="1"/>
</dbReference>
<organism evidence="9 10">
    <name type="scientific">Rotaria magnacalcarata</name>
    <dbReference type="NCBI Taxonomy" id="392030"/>
    <lineage>
        <taxon>Eukaryota</taxon>
        <taxon>Metazoa</taxon>
        <taxon>Spiralia</taxon>
        <taxon>Gnathifera</taxon>
        <taxon>Rotifera</taxon>
        <taxon>Eurotatoria</taxon>
        <taxon>Bdelloidea</taxon>
        <taxon>Philodinida</taxon>
        <taxon>Philodinidae</taxon>
        <taxon>Rotaria</taxon>
    </lineage>
</organism>
<dbReference type="InterPro" id="IPR027417">
    <property type="entry name" value="P-loop_NTPase"/>
</dbReference>
<dbReference type="PANTHER" id="PTHR47958">
    <property type="entry name" value="ATP-DEPENDENT RNA HELICASE DBP3"/>
    <property type="match status" value="1"/>
</dbReference>
<evidence type="ECO:0000313" key="10">
    <source>
        <dbReference type="Proteomes" id="UP000663866"/>
    </source>
</evidence>
<gene>
    <name evidence="9" type="ORF">OVN521_LOCUS29517</name>
</gene>
<protein>
    <recommendedName>
        <fullName evidence="1">RNA helicase</fullName>
        <ecNumber evidence="1">3.6.4.13</ecNumber>
    </recommendedName>
</protein>
<accession>A0A820F785</accession>
<reference evidence="9" key="1">
    <citation type="submission" date="2021-02" db="EMBL/GenBank/DDBJ databases">
        <authorList>
            <person name="Nowell W R."/>
        </authorList>
    </citation>
    <scope>NUCLEOTIDE SEQUENCE</scope>
</reference>
<evidence type="ECO:0000259" key="8">
    <source>
        <dbReference type="PROSITE" id="PS51195"/>
    </source>
</evidence>
<sequence length="362" mass="41926">MLDEAEIANYHEIDDAQETKTKNETSLQHGTIRGSNVSSSFNDFLLKPELVRFVMDFGFEHPSEVQRQSIPQAILGTDIVCQAKSGMGKTTVFILATLQQLKPVDGQVSVLVLCHTSNLAFSIRHEYERFCKYMSAVKVLAFVGGLPIKNHENILKNNCPHIVVGTLGRILTLARSKALNLHYVKHFIIDECDRVLEPLDMRRDIHEIFKMTPQEKQVLMFSALNKQIRPVCKEFMRYPMEIYIDDESKLTPHSLRQYYIKLHKNQKLIDLLDQLEFNQIIIFVKPVQRYYKEFKEFQKRILVATNLFRIGRADHFGTKGLALTFISDESDATILNEVQRRVEMHITESPYNIDAATYMEKR</sequence>
<evidence type="ECO:0000256" key="3">
    <source>
        <dbReference type="ARBA" id="ARBA00022801"/>
    </source>
</evidence>
<comment type="caution">
    <text evidence="9">The sequence shown here is derived from an EMBL/GenBank/DDBJ whole genome shotgun (WGS) entry which is preliminary data.</text>
</comment>
<dbReference type="GO" id="GO:0016787">
    <property type="term" value="F:hydrolase activity"/>
    <property type="evidence" value="ECO:0007669"/>
    <property type="project" value="UniProtKB-KW"/>
</dbReference>
<feature type="domain" description="Helicase ATP-binding" evidence="7">
    <location>
        <begin position="70"/>
        <end position="223"/>
    </location>
</feature>
<dbReference type="Pfam" id="PF00270">
    <property type="entry name" value="DEAD"/>
    <property type="match status" value="1"/>
</dbReference>
<evidence type="ECO:0000256" key="4">
    <source>
        <dbReference type="ARBA" id="ARBA00022806"/>
    </source>
</evidence>
<feature type="short sequence motif" description="Q motif" evidence="6">
    <location>
        <begin position="39"/>
        <end position="67"/>
    </location>
</feature>
<dbReference type="GO" id="GO:0003724">
    <property type="term" value="F:RNA helicase activity"/>
    <property type="evidence" value="ECO:0007669"/>
    <property type="project" value="UniProtKB-EC"/>
</dbReference>
<evidence type="ECO:0000256" key="2">
    <source>
        <dbReference type="ARBA" id="ARBA00022741"/>
    </source>
</evidence>
<dbReference type="Gene3D" id="3.40.50.300">
    <property type="entry name" value="P-loop containing nucleotide triphosphate hydrolases"/>
    <property type="match status" value="2"/>
</dbReference>
<feature type="domain" description="DEAD-box RNA helicase Q" evidence="8">
    <location>
        <begin position="39"/>
        <end position="67"/>
    </location>
</feature>
<evidence type="ECO:0000256" key="1">
    <source>
        <dbReference type="ARBA" id="ARBA00012552"/>
    </source>
</evidence>
<evidence type="ECO:0000313" key="9">
    <source>
        <dbReference type="EMBL" id="CAF4260166.1"/>
    </source>
</evidence>
<dbReference type="InterPro" id="IPR014014">
    <property type="entry name" value="RNA_helicase_DEAD_Q_motif"/>
</dbReference>